<comment type="similarity">
    <text evidence="2">Belongs to the SusD family.</text>
</comment>
<dbReference type="PROSITE" id="PS51257">
    <property type="entry name" value="PROKAR_LIPOPROTEIN"/>
    <property type="match status" value="1"/>
</dbReference>
<proteinExistence type="inferred from homology"/>
<dbReference type="Pfam" id="PF14322">
    <property type="entry name" value="SusD-like_3"/>
    <property type="match status" value="1"/>
</dbReference>
<dbReference type="EMBL" id="RWIT01000007">
    <property type="protein sequence ID" value="RSK47674.1"/>
    <property type="molecule type" value="Genomic_DNA"/>
</dbReference>
<keyword evidence="4" id="KW-0472">Membrane</keyword>
<name>A0A428KMQ4_9BACT</name>
<feature type="domain" description="RagB/SusD" evidence="7">
    <location>
        <begin position="324"/>
        <end position="459"/>
    </location>
</feature>
<feature type="domain" description="SusD-like N-terminal" evidence="8">
    <location>
        <begin position="96"/>
        <end position="237"/>
    </location>
</feature>
<reference evidence="9 10" key="1">
    <citation type="submission" date="2018-12" db="EMBL/GenBank/DDBJ databases">
        <authorList>
            <person name="Feng G."/>
            <person name="Zhu H."/>
        </authorList>
    </citation>
    <scope>NUCLEOTIDE SEQUENCE [LARGE SCALE GENOMIC DNA]</scope>
    <source>
        <strain evidence="9 10">KCTC 12533</strain>
    </source>
</reference>
<keyword evidence="5" id="KW-0998">Cell outer membrane</keyword>
<dbReference type="CDD" id="cd08977">
    <property type="entry name" value="SusD"/>
    <property type="match status" value="1"/>
</dbReference>
<dbReference type="Gene3D" id="1.25.40.390">
    <property type="match status" value="1"/>
</dbReference>
<keyword evidence="3 6" id="KW-0732">Signal</keyword>
<dbReference type="InterPro" id="IPR033985">
    <property type="entry name" value="SusD-like_N"/>
</dbReference>
<evidence type="ECO:0000256" key="5">
    <source>
        <dbReference type="ARBA" id="ARBA00023237"/>
    </source>
</evidence>
<evidence type="ECO:0000256" key="2">
    <source>
        <dbReference type="ARBA" id="ARBA00006275"/>
    </source>
</evidence>
<gene>
    <name evidence="9" type="ORF">EI291_13800</name>
</gene>
<evidence type="ECO:0000256" key="1">
    <source>
        <dbReference type="ARBA" id="ARBA00004442"/>
    </source>
</evidence>
<evidence type="ECO:0000313" key="9">
    <source>
        <dbReference type="EMBL" id="RSK47674.1"/>
    </source>
</evidence>
<dbReference type="InterPro" id="IPR011990">
    <property type="entry name" value="TPR-like_helical_dom_sf"/>
</dbReference>
<accession>A0A428KMQ4</accession>
<organism evidence="9 10">
    <name type="scientific">Hymenobacter rigui</name>
    <dbReference type="NCBI Taxonomy" id="334424"/>
    <lineage>
        <taxon>Bacteria</taxon>
        <taxon>Pseudomonadati</taxon>
        <taxon>Bacteroidota</taxon>
        <taxon>Cytophagia</taxon>
        <taxon>Cytophagales</taxon>
        <taxon>Hymenobacteraceae</taxon>
        <taxon>Hymenobacter</taxon>
    </lineage>
</organism>
<evidence type="ECO:0000256" key="4">
    <source>
        <dbReference type="ARBA" id="ARBA00023136"/>
    </source>
</evidence>
<comment type="subcellular location">
    <subcellularLocation>
        <location evidence="1">Cell outer membrane</location>
    </subcellularLocation>
</comment>
<dbReference type="InterPro" id="IPR012944">
    <property type="entry name" value="SusD_RagB_dom"/>
</dbReference>
<feature type="chain" id="PRO_5019116800" evidence="6">
    <location>
        <begin position="26"/>
        <end position="459"/>
    </location>
</feature>
<evidence type="ECO:0000313" key="10">
    <source>
        <dbReference type="Proteomes" id="UP000273500"/>
    </source>
</evidence>
<dbReference type="AlphaFoldDB" id="A0A428KMQ4"/>
<sequence length="459" mass="49459">MNIVSVRRFATRSAFVLALGLGAGACDKAINVEPRNSVSSDTGFTTKEDAAAGLLGAYDATQSADYMGLAYPSLVDLIAGEIRFVGTFTTTYGVTAQNQVLPDNIQVGNTWSAIYTAIHRTNYLIQESEKISDPAFPKQSTIAQARALRAYHYMNLLALWGGTSEGYGYTGGLGVPLRLKPTVDIGPDTKPIARSSEAEVAAAIRADLDYAIDNLAVGTGNRITKNSAQALRARFELRMRNYADALRFANLVPVPAGFATAVPTGTTTPDAIWQLAFSSTDQNSYAFYWYPSPGGRNEFDPGAALAAAHPAGDKRLAVNVVTGGTNQKYTRTSTRDDPFNSIRYAEVALTIAEAAAQTNDLATATTQLNIIRSRAGLSPTTATTASALVADILLQRRLELAYEGMYWFDLRRTNRVQSVLGTVPPATPNAYNQSFRNLFPLPLREINLATDILVQNPGY</sequence>
<keyword evidence="10" id="KW-1185">Reference proteome</keyword>
<dbReference type="SUPFAM" id="SSF48452">
    <property type="entry name" value="TPR-like"/>
    <property type="match status" value="1"/>
</dbReference>
<evidence type="ECO:0000259" key="7">
    <source>
        <dbReference type="Pfam" id="PF07980"/>
    </source>
</evidence>
<feature type="signal peptide" evidence="6">
    <location>
        <begin position="1"/>
        <end position="25"/>
    </location>
</feature>
<comment type="caution">
    <text evidence="9">The sequence shown here is derived from an EMBL/GenBank/DDBJ whole genome shotgun (WGS) entry which is preliminary data.</text>
</comment>
<evidence type="ECO:0000256" key="3">
    <source>
        <dbReference type="ARBA" id="ARBA00022729"/>
    </source>
</evidence>
<protein>
    <submittedName>
        <fullName evidence="9">RagB/SusD family nutrient uptake outer membrane protein</fullName>
    </submittedName>
</protein>
<dbReference type="Proteomes" id="UP000273500">
    <property type="component" value="Unassembled WGS sequence"/>
</dbReference>
<evidence type="ECO:0000256" key="6">
    <source>
        <dbReference type="SAM" id="SignalP"/>
    </source>
</evidence>
<evidence type="ECO:0000259" key="8">
    <source>
        <dbReference type="Pfam" id="PF14322"/>
    </source>
</evidence>
<dbReference type="GO" id="GO:0009279">
    <property type="term" value="C:cell outer membrane"/>
    <property type="evidence" value="ECO:0007669"/>
    <property type="project" value="UniProtKB-SubCell"/>
</dbReference>
<dbReference type="Pfam" id="PF07980">
    <property type="entry name" value="SusD_RagB"/>
    <property type="match status" value="1"/>
</dbReference>